<evidence type="ECO:0000313" key="7">
    <source>
        <dbReference type="Proteomes" id="UP000199205"/>
    </source>
</evidence>
<feature type="domain" description="HTH tetR-type" evidence="5">
    <location>
        <begin position="18"/>
        <end position="78"/>
    </location>
</feature>
<dbReference type="InterPro" id="IPR036271">
    <property type="entry name" value="Tet_transcr_reg_TetR-rel_C_sf"/>
</dbReference>
<evidence type="ECO:0000313" key="6">
    <source>
        <dbReference type="EMBL" id="SCB30918.1"/>
    </source>
</evidence>
<dbReference type="Proteomes" id="UP000199205">
    <property type="component" value="Unassembled WGS sequence"/>
</dbReference>
<dbReference type="EMBL" id="FMAF01000006">
    <property type="protein sequence ID" value="SCB30918.1"/>
    <property type="molecule type" value="Genomic_DNA"/>
</dbReference>
<dbReference type="GO" id="GO:0003677">
    <property type="term" value="F:DNA binding"/>
    <property type="evidence" value="ECO:0007669"/>
    <property type="project" value="UniProtKB-UniRule"/>
</dbReference>
<dbReference type="Gene3D" id="1.10.357.10">
    <property type="entry name" value="Tetracycline Repressor, domain 2"/>
    <property type="match status" value="1"/>
</dbReference>
<reference evidence="6 7" key="1">
    <citation type="submission" date="2016-08" db="EMBL/GenBank/DDBJ databases">
        <authorList>
            <person name="Seilhamer J.J."/>
        </authorList>
    </citation>
    <scope>NUCLEOTIDE SEQUENCE [LARGE SCALE GENOMIC DNA]</scope>
    <source>
        <strain evidence="6 7">P1-7</strain>
    </source>
</reference>
<keyword evidence="2 4" id="KW-0238">DNA-binding</keyword>
<dbReference type="AlphaFoldDB" id="A0A1C3VTA3"/>
<feature type="DNA-binding region" description="H-T-H motif" evidence="4">
    <location>
        <begin position="41"/>
        <end position="60"/>
    </location>
</feature>
<dbReference type="InterPro" id="IPR009057">
    <property type="entry name" value="Homeodomain-like_sf"/>
</dbReference>
<dbReference type="PRINTS" id="PR00455">
    <property type="entry name" value="HTHTETR"/>
</dbReference>
<dbReference type="RefSeq" id="WP_092574104.1">
    <property type="nucleotide sequence ID" value="NZ_FMAF01000006.1"/>
</dbReference>
<organism evidence="6 7">
    <name type="scientific">Rhizobium lusitanum</name>
    <dbReference type="NCBI Taxonomy" id="293958"/>
    <lineage>
        <taxon>Bacteria</taxon>
        <taxon>Pseudomonadati</taxon>
        <taxon>Pseudomonadota</taxon>
        <taxon>Alphaproteobacteria</taxon>
        <taxon>Hyphomicrobiales</taxon>
        <taxon>Rhizobiaceae</taxon>
        <taxon>Rhizobium/Agrobacterium group</taxon>
        <taxon>Rhizobium</taxon>
    </lineage>
</organism>
<name>A0A1C3VTA3_9HYPH</name>
<sequence>MTTDTIDIAPRLRGRPREFDMNAALDEALRVFSERGYYAASISELTEAMGLTAGSVYKAFGDKRGVFLAAFDRYRHVRQQLIDESLASATNGYEKLRALVTFFAEASCGEVGRRGCLVVGSATELALFDQEVAGRVGVAFDFDERRILDLIHLGQADGSIPQHVDAEGAACAMLCLTKGMRVVGKTGRKHETMLAVAEVTMKLLD</sequence>
<dbReference type="Pfam" id="PF16925">
    <property type="entry name" value="TetR_C_13"/>
    <property type="match status" value="1"/>
</dbReference>
<dbReference type="Gene3D" id="1.10.10.60">
    <property type="entry name" value="Homeodomain-like"/>
    <property type="match status" value="1"/>
</dbReference>
<evidence type="ECO:0000256" key="1">
    <source>
        <dbReference type="ARBA" id="ARBA00023015"/>
    </source>
</evidence>
<dbReference type="InterPro" id="IPR011075">
    <property type="entry name" value="TetR_C"/>
</dbReference>
<gene>
    <name evidence="6" type="ORF">GA0061101_106184</name>
</gene>
<dbReference type="InterPro" id="IPR001647">
    <property type="entry name" value="HTH_TetR"/>
</dbReference>
<dbReference type="SUPFAM" id="SSF48498">
    <property type="entry name" value="Tetracyclin repressor-like, C-terminal domain"/>
    <property type="match status" value="1"/>
</dbReference>
<protein>
    <submittedName>
        <fullName evidence="6">Transcriptional regulator, TetR family</fullName>
    </submittedName>
</protein>
<keyword evidence="1" id="KW-0805">Transcription regulation</keyword>
<dbReference type="PANTHER" id="PTHR47506">
    <property type="entry name" value="TRANSCRIPTIONAL REGULATORY PROTEIN"/>
    <property type="match status" value="1"/>
</dbReference>
<dbReference type="InterPro" id="IPR023772">
    <property type="entry name" value="DNA-bd_HTH_TetR-type_CS"/>
</dbReference>
<dbReference type="OrthoDB" id="9795242at2"/>
<keyword evidence="3" id="KW-0804">Transcription</keyword>
<dbReference type="Pfam" id="PF00440">
    <property type="entry name" value="TetR_N"/>
    <property type="match status" value="1"/>
</dbReference>
<evidence type="ECO:0000256" key="2">
    <source>
        <dbReference type="ARBA" id="ARBA00023125"/>
    </source>
</evidence>
<evidence type="ECO:0000259" key="5">
    <source>
        <dbReference type="PROSITE" id="PS50977"/>
    </source>
</evidence>
<proteinExistence type="predicted"/>
<accession>A0A1C3VTA3</accession>
<evidence type="ECO:0000256" key="4">
    <source>
        <dbReference type="PROSITE-ProRule" id="PRU00335"/>
    </source>
</evidence>
<dbReference type="PROSITE" id="PS50977">
    <property type="entry name" value="HTH_TETR_2"/>
    <property type="match status" value="1"/>
</dbReference>
<dbReference type="PROSITE" id="PS01081">
    <property type="entry name" value="HTH_TETR_1"/>
    <property type="match status" value="1"/>
</dbReference>
<dbReference type="PANTHER" id="PTHR47506:SF10">
    <property type="entry name" value="TRANSCRIPTIONAL REGULATORY PROTEIN"/>
    <property type="match status" value="1"/>
</dbReference>
<evidence type="ECO:0000256" key="3">
    <source>
        <dbReference type="ARBA" id="ARBA00023163"/>
    </source>
</evidence>
<dbReference type="SUPFAM" id="SSF46689">
    <property type="entry name" value="Homeodomain-like"/>
    <property type="match status" value="1"/>
</dbReference>